<dbReference type="EMBL" id="UYRT01078003">
    <property type="protein sequence ID" value="VDN17519.1"/>
    <property type="molecule type" value="Genomic_DNA"/>
</dbReference>
<organism evidence="4">
    <name type="scientific">Gongylonema pulchrum</name>
    <dbReference type="NCBI Taxonomy" id="637853"/>
    <lineage>
        <taxon>Eukaryota</taxon>
        <taxon>Metazoa</taxon>
        <taxon>Ecdysozoa</taxon>
        <taxon>Nematoda</taxon>
        <taxon>Chromadorea</taxon>
        <taxon>Rhabditida</taxon>
        <taxon>Spirurina</taxon>
        <taxon>Spiruromorpha</taxon>
        <taxon>Spiruroidea</taxon>
        <taxon>Gongylonematidae</taxon>
        <taxon>Gongylonema</taxon>
    </lineage>
</organism>
<dbReference type="AlphaFoldDB" id="A0A183DP53"/>
<proteinExistence type="predicted"/>
<protein>
    <submittedName>
        <fullName evidence="4">CTNNB1_binding domain-containing protein</fullName>
    </submittedName>
</protein>
<evidence type="ECO:0000313" key="2">
    <source>
        <dbReference type="EMBL" id="VDN17519.1"/>
    </source>
</evidence>
<feature type="region of interest" description="Disordered" evidence="1">
    <location>
        <begin position="1"/>
        <end position="38"/>
    </location>
</feature>
<keyword evidence="3" id="KW-1185">Reference proteome</keyword>
<reference evidence="2 3" key="2">
    <citation type="submission" date="2018-11" db="EMBL/GenBank/DDBJ databases">
        <authorList>
            <consortium name="Pathogen Informatics"/>
        </authorList>
    </citation>
    <scope>NUCLEOTIDE SEQUENCE [LARGE SCALE GENOMIC DNA]</scope>
</reference>
<dbReference type="Proteomes" id="UP000271098">
    <property type="component" value="Unassembled WGS sequence"/>
</dbReference>
<evidence type="ECO:0000313" key="3">
    <source>
        <dbReference type="Proteomes" id="UP000271098"/>
    </source>
</evidence>
<evidence type="ECO:0000313" key="4">
    <source>
        <dbReference type="WBParaSite" id="GPUH_0001050701-mRNA-1"/>
    </source>
</evidence>
<accession>A0A183DP53</accession>
<evidence type="ECO:0000256" key="1">
    <source>
        <dbReference type="SAM" id="MobiDB-lite"/>
    </source>
</evidence>
<feature type="compositionally biased region" description="Basic and acidic residues" evidence="1">
    <location>
        <begin position="1"/>
        <end position="14"/>
    </location>
</feature>
<name>A0A183DP53_9BILA</name>
<gene>
    <name evidence="2" type="ORF">GPUH_LOCUS10494</name>
</gene>
<reference evidence="4" key="1">
    <citation type="submission" date="2016-06" db="UniProtKB">
        <authorList>
            <consortium name="WormBaseParasite"/>
        </authorList>
    </citation>
    <scope>IDENTIFICATION</scope>
</reference>
<dbReference type="WBParaSite" id="GPUH_0001050701-mRNA-1">
    <property type="protein sequence ID" value="GPUH_0001050701-mRNA-1"/>
    <property type="gene ID" value="GPUH_0001050701"/>
</dbReference>
<sequence>MAELKTQEDGKSEQEEGQVNSISALREGNMRHPTLTTP</sequence>